<dbReference type="Proteomes" id="UP001589691">
    <property type="component" value="Unassembled WGS sequence"/>
</dbReference>
<dbReference type="EMBL" id="JBHLZY010000008">
    <property type="protein sequence ID" value="MFB9768941.1"/>
    <property type="molecule type" value="Genomic_DNA"/>
</dbReference>
<dbReference type="Pfam" id="PF00440">
    <property type="entry name" value="TetR_N"/>
    <property type="match status" value="1"/>
</dbReference>
<name>A0ABV5WTR0_9LACO</name>
<gene>
    <name evidence="4" type="ORF">ACFFLI_03515</name>
</gene>
<keyword evidence="5" id="KW-1185">Reference proteome</keyword>
<accession>A0ABV5WTR0</accession>
<feature type="DNA-binding region" description="H-T-H motif" evidence="2">
    <location>
        <begin position="36"/>
        <end position="55"/>
    </location>
</feature>
<feature type="domain" description="HTH tetR-type" evidence="3">
    <location>
        <begin position="13"/>
        <end position="73"/>
    </location>
</feature>
<keyword evidence="1 2" id="KW-0238">DNA-binding</keyword>
<evidence type="ECO:0000256" key="2">
    <source>
        <dbReference type="PROSITE-ProRule" id="PRU00335"/>
    </source>
</evidence>
<protein>
    <submittedName>
        <fullName evidence="4">TetR/AcrR family transcriptional regulator</fullName>
    </submittedName>
</protein>
<dbReference type="PANTHER" id="PTHR43479:SF7">
    <property type="entry name" value="TETR-FAMILY TRANSCRIPTIONAL REGULATOR"/>
    <property type="match status" value="1"/>
</dbReference>
<sequence>MEKAKRKIDRRTLYTLNVIKDAFISLIKQEGYDQITVTELCREAEITRSTFYLHYDNLSNVLNAVLDDALMFNTQPGRLPTDDSPISVDYLKENESQLAACQRVADSEKYHDLLMDPTLSDYIVGRIITHEHDRMVPAIQKRTGLPIQDAEKIFIYTVHGSFAINKMNKFIKNETWYHDLQILNRFIQGGYRSLE</sequence>
<evidence type="ECO:0000313" key="5">
    <source>
        <dbReference type="Proteomes" id="UP001589691"/>
    </source>
</evidence>
<evidence type="ECO:0000259" key="3">
    <source>
        <dbReference type="PROSITE" id="PS50977"/>
    </source>
</evidence>
<dbReference type="SUPFAM" id="SSF46689">
    <property type="entry name" value="Homeodomain-like"/>
    <property type="match status" value="1"/>
</dbReference>
<dbReference type="Gene3D" id="1.10.357.10">
    <property type="entry name" value="Tetracycline Repressor, domain 2"/>
    <property type="match status" value="1"/>
</dbReference>
<reference evidence="4 5" key="1">
    <citation type="submission" date="2024-09" db="EMBL/GenBank/DDBJ databases">
        <authorList>
            <person name="Sun Q."/>
            <person name="Mori K."/>
        </authorList>
    </citation>
    <scope>NUCLEOTIDE SEQUENCE [LARGE SCALE GENOMIC DNA]</scope>
    <source>
        <strain evidence="4 5">TBRC 4576</strain>
    </source>
</reference>
<organism evidence="4 5">
    <name type="scientific">Lactiplantibacillus modestisalitolerans</name>
    <dbReference type="NCBI Taxonomy" id="1457219"/>
    <lineage>
        <taxon>Bacteria</taxon>
        <taxon>Bacillati</taxon>
        <taxon>Bacillota</taxon>
        <taxon>Bacilli</taxon>
        <taxon>Lactobacillales</taxon>
        <taxon>Lactobacillaceae</taxon>
        <taxon>Lactiplantibacillus</taxon>
    </lineage>
</organism>
<dbReference type="RefSeq" id="WP_137643118.1">
    <property type="nucleotide sequence ID" value="NZ_BJEA01000013.1"/>
</dbReference>
<evidence type="ECO:0000256" key="1">
    <source>
        <dbReference type="ARBA" id="ARBA00023125"/>
    </source>
</evidence>
<dbReference type="InterPro" id="IPR009057">
    <property type="entry name" value="Homeodomain-like_sf"/>
</dbReference>
<dbReference type="InterPro" id="IPR050624">
    <property type="entry name" value="HTH-type_Tx_Regulator"/>
</dbReference>
<evidence type="ECO:0000313" key="4">
    <source>
        <dbReference type="EMBL" id="MFB9768941.1"/>
    </source>
</evidence>
<dbReference type="PANTHER" id="PTHR43479">
    <property type="entry name" value="ACREF/ENVCD OPERON REPRESSOR-RELATED"/>
    <property type="match status" value="1"/>
</dbReference>
<dbReference type="PROSITE" id="PS50977">
    <property type="entry name" value="HTH_TETR_2"/>
    <property type="match status" value="1"/>
</dbReference>
<proteinExistence type="predicted"/>
<dbReference type="InterPro" id="IPR001647">
    <property type="entry name" value="HTH_TetR"/>
</dbReference>
<comment type="caution">
    <text evidence="4">The sequence shown here is derived from an EMBL/GenBank/DDBJ whole genome shotgun (WGS) entry which is preliminary data.</text>
</comment>